<protein>
    <submittedName>
        <fullName evidence="2">Uncharacterized protein</fullName>
    </submittedName>
</protein>
<sequence length="525" mass="57831">MAFRFPASWLGVVYLNRTAIVFFLPLIAFPSFTLATFERQMAPIAEASSSSRVSRVVHHGVRNTKSILTEAYIASLRVDYAIPSELISRVLVPRDGQRPRGLHHGVQYHLKGGLRILVHCLLHAVVEALGVPLARLHPNALRYMVSLCVFAITHQCDFDAKAARGWKERFFFLQEPTDCELSRAWGPISEYFRDKPIDEDIAESSKLISAIQSQEENFKIRGCYLTSVAFEIARWGPPTGRAAAGPGKGVPEIRKLLRRPVGLRRRAALCCVLRVVAGRSCPQKIERRRRLPERAKEAVAVLLRGKTPRDRQEIGRGKSPSDRTLVDFDHGSSLPRDRVSTCWDPSTGGHRRGASVDVVIFGEPGGAVYHQAEPIFGGPGSSGAGITSAAVQDDEGEAGSSSWEEPRRLLRLPALRSTLLKMIEEPSLRRAGRRGGRGRPAARAASAPSKATRLPPALPAVEDVEPWERFFWMSPLDRVFEVRRFPPWAAQPGEGGSRDVLAARAPERSYGCQPSSQPSPSSPGS</sequence>
<feature type="region of interest" description="Disordered" evidence="1">
    <location>
        <begin position="427"/>
        <end position="454"/>
    </location>
</feature>
<keyword evidence="3" id="KW-1185">Reference proteome</keyword>
<dbReference type="EMBL" id="BSYO01000004">
    <property type="protein sequence ID" value="GMH03829.1"/>
    <property type="molecule type" value="Genomic_DNA"/>
</dbReference>
<dbReference type="AlphaFoldDB" id="A0AAD3S3M0"/>
<name>A0AAD3S3M0_NEPGR</name>
<evidence type="ECO:0000313" key="2">
    <source>
        <dbReference type="EMBL" id="GMH03829.1"/>
    </source>
</evidence>
<evidence type="ECO:0000313" key="3">
    <source>
        <dbReference type="Proteomes" id="UP001279734"/>
    </source>
</evidence>
<proteinExistence type="predicted"/>
<reference evidence="2" key="1">
    <citation type="submission" date="2023-05" db="EMBL/GenBank/DDBJ databases">
        <title>Nepenthes gracilis genome sequencing.</title>
        <authorList>
            <person name="Fukushima K."/>
        </authorList>
    </citation>
    <scope>NUCLEOTIDE SEQUENCE</scope>
    <source>
        <strain evidence="2">SING2019-196</strain>
    </source>
</reference>
<organism evidence="2 3">
    <name type="scientific">Nepenthes gracilis</name>
    <name type="common">Slender pitcher plant</name>
    <dbReference type="NCBI Taxonomy" id="150966"/>
    <lineage>
        <taxon>Eukaryota</taxon>
        <taxon>Viridiplantae</taxon>
        <taxon>Streptophyta</taxon>
        <taxon>Embryophyta</taxon>
        <taxon>Tracheophyta</taxon>
        <taxon>Spermatophyta</taxon>
        <taxon>Magnoliopsida</taxon>
        <taxon>eudicotyledons</taxon>
        <taxon>Gunneridae</taxon>
        <taxon>Pentapetalae</taxon>
        <taxon>Caryophyllales</taxon>
        <taxon>Nepenthaceae</taxon>
        <taxon>Nepenthes</taxon>
    </lineage>
</organism>
<feature type="region of interest" description="Disordered" evidence="1">
    <location>
        <begin position="487"/>
        <end position="525"/>
    </location>
</feature>
<feature type="region of interest" description="Disordered" evidence="1">
    <location>
        <begin position="379"/>
        <end position="405"/>
    </location>
</feature>
<feature type="compositionally biased region" description="Low complexity" evidence="1">
    <location>
        <begin position="439"/>
        <end position="449"/>
    </location>
</feature>
<accession>A0AAD3S3M0</accession>
<dbReference type="Proteomes" id="UP001279734">
    <property type="component" value="Unassembled WGS sequence"/>
</dbReference>
<feature type="region of interest" description="Disordered" evidence="1">
    <location>
        <begin position="306"/>
        <end position="350"/>
    </location>
</feature>
<evidence type="ECO:0000256" key="1">
    <source>
        <dbReference type="SAM" id="MobiDB-lite"/>
    </source>
</evidence>
<feature type="compositionally biased region" description="Basic and acidic residues" evidence="1">
    <location>
        <begin position="307"/>
        <end position="339"/>
    </location>
</feature>
<comment type="caution">
    <text evidence="2">The sequence shown here is derived from an EMBL/GenBank/DDBJ whole genome shotgun (WGS) entry which is preliminary data.</text>
</comment>
<gene>
    <name evidence="2" type="ORF">Nepgr_005668</name>
</gene>
<feature type="compositionally biased region" description="Low complexity" evidence="1">
    <location>
        <begin position="513"/>
        <end position="525"/>
    </location>
</feature>